<dbReference type="Proteomes" id="UP000233750">
    <property type="component" value="Unassembled WGS sequence"/>
</dbReference>
<dbReference type="AlphaFoldDB" id="A0A2N3X238"/>
<protein>
    <submittedName>
        <fullName evidence="1">Uncharacterized protein</fullName>
    </submittedName>
</protein>
<evidence type="ECO:0000313" key="1">
    <source>
        <dbReference type="EMBL" id="PKW00182.1"/>
    </source>
</evidence>
<gene>
    <name evidence="1" type="ORF">ATK30_0269</name>
</gene>
<dbReference type="OrthoDB" id="6039651at2"/>
<comment type="caution">
    <text evidence="1">The sequence shown here is derived from an EMBL/GenBank/DDBJ whole genome shotgun (WGS) entry which is preliminary data.</text>
</comment>
<name>A0A2N3X238_9PSEU</name>
<evidence type="ECO:0000313" key="2">
    <source>
        <dbReference type="Proteomes" id="UP000233750"/>
    </source>
</evidence>
<proteinExistence type="predicted"/>
<accession>A0A2N3X238</accession>
<organism evidence="1 2">
    <name type="scientific">Amycolatopsis echigonensis</name>
    <dbReference type="NCBI Taxonomy" id="2576905"/>
    <lineage>
        <taxon>Bacteria</taxon>
        <taxon>Bacillati</taxon>
        <taxon>Actinomycetota</taxon>
        <taxon>Actinomycetes</taxon>
        <taxon>Pseudonocardiales</taxon>
        <taxon>Pseudonocardiaceae</taxon>
        <taxon>Amycolatopsis</taxon>
    </lineage>
</organism>
<dbReference type="EMBL" id="PJMY01000001">
    <property type="protein sequence ID" value="PKW00182.1"/>
    <property type="molecule type" value="Genomic_DNA"/>
</dbReference>
<sequence>MTWSEEEYVEYLAGERRRFAWVMQRHGGLPAAQAEAAALERYPYEARGKPYRGLIFHDESWHWAMLKIHGELYWVAHPELTQPSADYRALD</sequence>
<keyword evidence="2" id="KW-1185">Reference proteome</keyword>
<reference evidence="1 2" key="1">
    <citation type="submission" date="2017-12" db="EMBL/GenBank/DDBJ databases">
        <title>Sequencing the genomes of 1000 Actinobacteria strains.</title>
        <authorList>
            <person name="Klenk H.-P."/>
        </authorList>
    </citation>
    <scope>NUCLEOTIDE SEQUENCE [LARGE SCALE GENOMIC DNA]</scope>
    <source>
        <strain evidence="1 2">DSM 45165</strain>
    </source>
</reference>
<dbReference type="RefSeq" id="WP_101433887.1">
    <property type="nucleotide sequence ID" value="NZ_PJMY01000001.1"/>
</dbReference>